<dbReference type="STRING" id="3088.A0A383VL16"/>
<evidence type="ECO:0000313" key="3">
    <source>
        <dbReference type="Proteomes" id="UP000256970"/>
    </source>
</evidence>
<accession>A0A383VL16</accession>
<dbReference type="Gene3D" id="2.130.10.10">
    <property type="entry name" value="YVTN repeat-like/Quinoprotein amine dehydrogenase"/>
    <property type="match status" value="1"/>
</dbReference>
<dbReference type="AlphaFoldDB" id="A0A383VL16"/>
<dbReference type="InterPro" id="IPR036322">
    <property type="entry name" value="WD40_repeat_dom_sf"/>
</dbReference>
<sequence length="704" mass="74318">MLSANWTEGQPEELARQFLGAVGRQKSDLGTKNFVEFVKALTAASIHNVLESDTRSSQHKQPTNILQTATAIVVAVKTYSPDRTERNRCKKQQEATFSAATAAAVAAALAPGAPALRQLQKLQNLVQQHLLQQQAAAGAGTLSAQTVQQAAADNEACCDSGLLLLPAPLLQAVVCCCDSRTAAAAAASCKQLRTAVAAQQFLQVPAALQLYLAAVSETAEKEHSIMMGETGDGFSDAVRSFTGQFPLDGSAAAGADLRAKAGLKSLKDGYKFLANSWRQIFGPNAAAELQLQQELTCADIKRPAPDSSSSPGGGGGGCSERRGCRQQQRCCAARGASDNGRRIKAFRAPKSLGGPRNCDAACNRGKGNGMQLQYTLDAGGAAAGLYVAGTKVLAVASSVGLFSWGIAELEPQQHWKVSNRAVDPEASESDDGDTYIGDRDDYYSDDRDADDFDCIKGTPPHTSLRLQRPSSSSSIFKVHQTCLLTAAGHRAPDTLAAACSALYCDTNIVITYDLETQRAKRLLIGHCREVSDMAAAPAAWHGAQHVFATAAESGDVKIWDVRSSGGAAAITLAGADYGQLNAVTLAASSSSSGSSQLGSGLYCFGEAVQELSTGNLDVTALAWHEASSSLIASCSSSYEDLIDYRMEPESDSDDNSDGEERWWPTTAAHGMKDFRAYFVKSRSATLCYTFSSSAAKKVPRSDDC</sequence>
<organism evidence="2 3">
    <name type="scientific">Tetradesmus obliquus</name>
    <name type="common">Green alga</name>
    <name type="synonym">Acutodesmus obliquus</name>
    <dbReference type="NCBI Taxonomy" id="3088"/>
    <lineage>
        <taxon>Eukaryota</taxon>
        <taxon>Viridiplantae</taxon>
        <taxon>Chlorophyta</taxon>
        <taxon>core chlorophytes</taxon>
        <taxon>Chlorophyceae</taxon>
        <taxon>CS clade</taxon>
        <taxon>Sphaeropleales</taxon>
        <taxon>Scenedesmaceae</taxon>
        <taxon>Tetradesmus</taxon>
    </lineage>
</organism>
<name>A0A383VL16_TETOB</name>
<evidence type="ECO:0000256" key="1">
    <source>
        <dbReference type="SAM" id="MobiDB-lite"/>
    </source>
</evidence>
<keyword evidence="3" id="KW-1185">Reference proteome</keyword>
<dbReference type="SUPFAM" id="SSF50978">
    <property type="entry name" value="WD40 repeat-like"/>
    <property type="match status" value="1"/>
</dbReference>
<reference evidence="2 3" key="1">
    <citation type="submission" date="2016-10" db="EMBL/GenBank/DDBJ databases">
        <authorList>
            <person name="Cai Z."/>
        </authorList>
    </citation>
    <scope>NUCLEOTIDE SEQUENCE [LARGE SCALE GENOMIC DNA]</scope>
</reference>
<feature type="region of interest" description="Disordered" evidence="1">
    <location>
        <begin position="301"/>
        <end position="322"/>
    </location>
</feature>
<dbReference type="EMBL" id="FNXT01000638">
    <property type="protein sequence ID" value="SZX65422.1"/>
    <property type="molecule type" value="Genomic_DNA"/>
</dbReference>
<protein>
    <submittedName>
        <fullName evidence="2">Uncharacterized protein</fullName>
    </submittedName>
</protein>
<evidence type="ECO:0000313" key="2">
    <source>
        <dbReference type="EMBL" id="SZX65422.1"/>
    </source>
</evidence>
<proteinExistence type="predicted"/>
<gene>
    <name evidence="2" type="ORF">BQ4739_LOCUS5854</name>
</gene>
<dbReference type="Proteomes" id="UP000256970">
    <property type="component" value="Unassembled WGS sequence"/>
</dbReference>
<feature type="region of interest" description="Disordered" evidence="1">
    <location>
        <begin position="419"/>
        <end position="438"/>
    </location>
</feature>
<dbReference type="InterPro" id="IPR015943">
    <property type="entry name" value="WD40/YVTN_repeat-like_dom_sf"/>
</dbReference>